<protein>
    <submittedName>
        <fullName evidence="2">Uncharacterized protein</fullName>
    </submittedName>
</protein>
<name>A0A640SUQ4_9ACTN</name>
<evidence type="ECO:0000313" key="3">
    <source>
        <dbReference type="Proteomes" id="UP000430079"/>
    </source>
</evidence>
<gene>
    <name evidence="2" type="ORF">Sgleb_26490</name>
</gene>
<dbReference type="AlphaFoldDB" id="A0A640SUQ4"/>
<reference evidence="2 3" key="1">
    <citation type="submission" date="2019-12" db="EMBL/GenBank/DDBJ databases">
        <title>Whole genome shotgun sequence of Streptomyces hygroscopicus subsp. glebosus NBRC 13786.</title>
        <authorList>
            <person name="Ichikawa N."/>
            <person name="Kimura A."/>
            <person name="Kitahashi Y."/>
            <person name="Komaki H."/>
            <person name="Tamura T."/>
        </authorList>
    </citation>
    <scope>NUCLEOTIDE SEQUENCE [LARGE SCALE GENOMIC DNA]</scope>
    <source>
        <strain evidence="2 3">NBRC 13786</strain>
    </source>
</reference>
<sequence length="99" mass="10337">MGVVGEGVDDLGEVGCGPSWGVIRSCGAQARGERWDDRGAGAEFRQSPEVPLGSAQSGGVARCRQARWARRRGPMAPSISRFASAMAAHSRKVGVVAVQ</sequence>
<evidence type="ECO:0000313" key="2">
    <source>
        <dbReference type="EMBL" id="GFE14602.1"/>
    </source>
</evidence>
<comment type="caution">
    <text evidence="2">The sequence shown here is derived from an EMBL/GenBank/DDBJ whole genome shotgun (WGS) entry which is preliminary data.</text>
</comment>
<dbReference type="Proteomes" id="UP000430079">
    <property type="component" value="Unassembled WGS sequence"/>
</dbReference>
<proteinExistence type="predicted"/>
<keyword evidence="3" id="KW-1185">Reference proteome</keyword>
<evidence type="ECO:0000256" key="1">
    <source>
        <dbReference type="SAM" id="MobiDB-lite"/>
    </source>
</evidence>
<organism evidence="2 3">
    <name type="scientific">Streptomyces glebosus</name>
    <dbReference type="NCBI Taxonomy" id="249580"/>
    <lineage>
        <taxon>Bacteria</taxon>
        <taxon>Bacillati</taxon>
        <taxon>Actinomycetota</taxon>
        <taxon>Actinomycetes</taxon>
        <taxon>Kitasatosporales</taxon>
        <taxon>Streptomycetaceae</taxon>
        <taxon>Streptomyces</taxon>
    </lineage>
</organism>
<feature type="region of interest" description="Disordered" evidence="1">
    <location>
        <begin position="37"/>
        <end position="58"/>
    </location>
</feature>
<dbReference type="EMBL" id="BLIO01000001">
    <property type="protein sequence ID" value="GFE14602.1"/>
    <property type="molecule type" value="Genomic_DNA"/>
</dbReference>
<accession>A0A640SUQ4</accession>